<dbReference type="GO" id="GO:0005886">
    <property type="term" value="C:plasma membrane"/>
    <property type="evidence" value="ECO:0007669"/>
    <property type="project" value="UniProtKB-SubCell"/>
</dbReference>
<dbReference type="AlphaFoldDB" id="A0A094WPA7"/>
<dbReference type="EMBL" id="JALP01000165">
    <property type="protein sequence ID" value="THG90231.1"/>
    <property type="molecule type" value="Genomic_DNA"/>
</dbReference>
<dbReference type="STRING" id="1218173.BALCAV_0207870"/>
<evidence type="ECO:0000256" key="4">
    <source>
        <dbReference type="ARBA" id="ARBA00022989"/>
    </source>
</evidence>
<evidence type="ECO:0000259" key="7">
    <source>
        <dbReference type="Pfam" id="PF09335"/>
    </source>
</evidence>
<evidence type="ECO:0000313" key="10">
    <source>
        <dbReference type="Proteomes" id="UP000002754"/>
    </source>
</evidence>
<dbReference type="EMBL" id="ALPT02000020">
    <property type="protein sequence ID" value="KGA97828.1"/>
    <property type="molecule type" value="Genomic_DNA"/>
</dbReference>
<sequence>MNEKIEAARQFIEASGWLAPFFFVVLHIIRPFLFIPVLITCLVGGYIFGTLYGSLYSVIGLTLTSLFFYLLIHYFPNFGKKLSQLKGKILKNGNKLTDLQLMVIRLIPFIHFHFVSLYVFETTNHFRDYVIRSILFVLPPAIIYTAFGDMIHQLPLTGTITLTLILLLCLLIFRKKEETIKWADFFRM</sequence>
<evidence type="ECO:0000313" key="9">
    <source>
        <dbReference type="EMBL" id="THG90231.1"/>
    </source>
</evidence>
<dbReference type="InterPro" id="IPR015414">
    <property type="entry name" value="TMEM64"/>
</dbReference>
<evidence type="ECO:0000256" key="3">
    <source>
        <dbReference type="ARBA" id="ARBA00022692"/>
    </source>
</evidence>
<evidence type="ECO:0000256" key="1">
    <source>
        <dbReference type="ARBA" id="ARBA00004651"/>
    </source>
</evidence>
<dbReference type="Proteomes" id="UP000297014">
    <property type="component" value="Unassembled WGS sequence"/>
</dbReference>
<keyword evidence="10" id="KW-1185">Reference proteome</keyword>
<evidence type="ECO:0000256" key="5">
    <source>
        <dbReference type="ARBA" id="ARBA00023136"/>
    </source>
</evidence>
<evidence type="ECO:0000256" key="2">
    <source>
        <dbReference type="ARBA" id="ARBA00022475"/>
    </source>
</evidence>
<keyword evidence="4 6" id="KW-1133">Transmembrane helix</keyword>
<dbReference type="Pfam" id="PF09335">
    <property type="entry name" value="VTT_dom"/>
    <property type="match status" value="1"/>
</dbReference>
<keyword evidence="5 6" id="KW-0472">Membrane</keyword>
<keyword evidence="2 6" id="KW-1003">Cell membrane</keyword>
<feature type="transmembrane region" description="Helical" evidence="6">
    <location>
        <begin position="154"/>
        <end position="173"/>
    </location>
</feature>
<dbReference type="Proteomes" id="UP000002754">
    <property type="component" value="Unassembled WGS sequence"/>
</dbReference>
<dbReference type="RefSeq" id="WP_004427299.1">
    <property type="nucleotide sequence ID" value="NZ_ALPT02000020.1"/>
</dbReference>
<dbReference type="eggNOG" id="COG0398">
    <property type="taxonomic scope" value="Bacteria"/>
</dbReference>
<organism evidence="8 10">
    <name type="scientific">Alkalihalobacillus alcalophilus ATCC 27647 = CGMCC 1.3604</name>
    <dbReference type="NCBI Taxonomy" id="1218173"/>
    <lineage>
        <taxon>Bacteria</taxon>
        <taxon>Bacillati</taxon>
        <taxon>Bacillota</taxon>
        <taxon>Bacilli</taxon>
        <taxon>Bacillales</taxon>
        <taxon>Bacillaceae</taxon>
        <taxon>Alkalihalobacillus</taxon>
    </lineage>
</organism>
<feature type="transmembrane region" description="Helical" evidence="6">
    <location>
        <begin position="21"/>
        <end position="48"/>
    </location>
</feature>
<protein>
    <recommendedName>
        <fullName evidence="6">TVP38/TMEM64 family membrane protein</fullName>
    </recommendedName>
</protein>
<proteinExistence type="inferred from homology"/>
<dbReference type="PANTHER" id="PTHR12677">
    <property type="entry name" value="GOLGI APPARATUS MEMBRANE PROTEIN TVP38-RELATED"/>
    <property type="match status" value="1"/>
</dbReference>
<evidence type="ECO:0000313" key="8">
    <source>
        <dbReference type="EMBL" id="KGA97828.1"/>
    </source>
</evidence>
<reference evidence="8 10" key="1">
    <citation type="journal article" date="2014" name="Genome Announc.">
        <title>Draft Genome Sequence of Bacillus alcalophilus AV1934, a Classic Alkaliphile Isolated from Human Feces in 1934.</title>
        <authorList>
            <person name="Attie O."/>
            <person name="Jayaprakash A."/>
            <person name="Shah H."/>
            <person name="Paulsen I.T."/>
            <person name="Morino M."/>
            <person name="Takahashi Y."/>
            <person name="Narumi I."/>
            <person name="Sachidanandam R."/>
            <person name="Satoh K."/>
            <person name="Ito M."/>
            <person name="Krulwich T.A."/>
        </authorList>
    </citation>
    <scope>NUCLEOTIDE SEQUENCE [LARGE SCALE GENOMIC DNA]</scope>
    <source>
        <strain evidence="8 10">AV1934</strain>
    </source>
</reference>
<gene>
    <name evidence="9" type="ORF">AJ85_11930</name>
    <name evidence="8" type="ORF">BALCAV_0207870</name>
</gene>
<feature type="domain" description="VTT" evidence="7">
    <location>
        <begin position="35"/>
        <end position="149"/>
    </location>
</feature>
<feature type="transmembrane region" description="Helical" evidence="6">
    <location>
        <begin position="54"/>
        <end position="75"/>
    </location>
</feature>
<evidence type="ECO:0000313" key="11">
    <source>
        <dbReference type="Proteomes" id="UP000297014"/>
    </source>
</evidence>
<comment type="similarity">
    <text evidence="6">Belongs to the TVP38/TMEM64 family.</text>
</comment>
<dbReference type="InterPro" id="IPR032816">
    <property type="entry name" value="VTT_dom"/>
</dbReference>
<keyword evidence="3 6" id="KW-0812">Transmembrane</keyword>
<dbReference type="PANTHER" id="PTHR12677:SF59">
    <property type="entry name" value="GOLGI APPARATUS MEMBRANE PROTEIN TVP38-RELATED"/>
    <property type="match status" value="1"/>
</dbReference>
<dbReference type="OrthoDB" id="2451090at2"/>
<feature type="transmembrane region" description="Helical" evidence="6">
    <location>
        <begin position="96"/>
        <end position="117"/>
    </location>
</feature>
<comment type="caution">
    <text evidence="8">The sequence shown here is derived from an EMBL/GenBank/DDBJ whole genome shotgun (WGS) entry which is preliminary data.</text>
</comment>
<evidence type="ECO:0000256" key="6">
    <source>
        <dbReference type="RuleBase" id="RU366058"/>
    </source>
</evidence>
<feature type="transmembrane region" description="Helical" evidence="6">
    <location>
        <begin position="129"/>
        <end position="147"/>
    </location>
</feature>
<comment type="subcellular location">
    <subcellularLocation>
        <location evidence="1 6">Cell membrane</location>
        <topology evidence="1 6">Multi-pass membrane protein</topology>
    </subcellularLocation>
</comment>
<reference evidence="9 11" key="2">
    <citation type="submission" date="2014-01" db="EMBL/GenBank/DDBJ databases">
        <title>Draft genome sequencing of Bacillus alcalophilus CGMCC 1.3604.</title>
        <authorList>
            <person name="Yang J."/>
            <person name="Diao L."/>
            <person name="Yang S."/>
        </authorList>
    </citation>
    <scope>NUCLEOTIDE SEQUENCE [LARGE SCALE GENOMIC DNA]</scope>
    <source>
        <strain evidence="9 11">CGMCC 1.3604</strain>
    </source>
</reference>
<name>A0A094WPA7_ALKAL</name>
<accession>A0A094WPA7</accession>